<evidence type="ECO:0000313" key="2">
    <source>
        <dbReference type="EMBL" id="KKY01991.1"/>
    </source>
</evidence>
<dbReference type="EMBL" id="LBBT01000131">
    <property type="protein sequence ID" value="KKY01991.1"/>
    <property type="molecule type" value="Genomic_DNA"/>
</dbReference>
<dbReference type="OrthoDB" id="1758300at2"/>
<evidence type="ECO:0000259" key="1">
    <source>
        <dbReference type="Pfam" id="PF01345"/>
    </source>
</evidence>
<feature type="domain" description="DUF11" evidence="1">
    <location>
        <begin position="763"/>
        <end position="840"/>
    </location>
</feature>
<name>A0A0M3DIN8_9FIRM</name>
<dbReference type="InterPro" id="IPR001434">
    <property type="entry name" value="OmcB-like_DUF11"/>
</dbReference>
<keyword evidence="3" id="KW-1185">Reference proteome</keyword>
<protein>
    <recommendedName>
        <fullName evidence="1">DUF11 domain-containing protein</fullName>
    </recommendedName>
</protein>
<proteinExistence type="predicted"/>
<organism evidence="2 3">
    <name type="scientific">Paraclostridium benzoelyticum</name>
    <dbReference type="NCBI Taxonomy" id="1629550"/>
    <lineage>
        <taxon>Bacteria</taxon>
        <taxon>Bacillati</taxon>
        <taxon>Bacillota</taxon>
        <taxon>Clostridia</taxon>
        <taxon>Peptostreptococcales</taxon>
        <taxon>Peptostreptococcaceae</taxon>
        <taxon>Paraclostridium</taxon>
    </lineage>
</organism>
<dbReference type="PATRIC" id="fig|1629550.3.peg.601"/>
<feature type="domain" description="DUF11" evidence="1">
    <location>
        <begin position="481"/>
        <end position="588"/>
    </location>
</feature>
<dbReference type="InterPro" id="IPR047589">
    <property type="entry name" value="DUF11_rpt"/>
</dbReference>
<evidence type="ECO:0000313" key="3">
    <source>
        <dbReference type="Proteomes" id="UP000034407"/>
    </source>
</evidence>
<dbReference type="NCBIfam" id="TIGR01451">
    <property type="entry name" value="B_ant_repeat"/>
    <property type="match status" value="3"/>
</dbReference>
<comment type="caution">
    <text evidence="2">The sequence shown here is derived from an EMBL/GenBank/DDBJ whole genome shotgun (WGS) entry which is preliminary data.</text>
</comment>
<dbReference type="InterPro" id="IPR051172">
    <property type="entry name" value="Chlamydia_OmcB"/>
</dbReference>
<feature type="domain" description="DUF11" evidence="1">
    <location>
        <begin position="348"/>
        <end position="451"/>
    </location>
</feature>
<dbReference type="Pfam" id="PF01345">
    <property type="entry name" value="DUF11"/>
    <property type="match status" value="3"/>
</dbReference>
<gene>
    <name evidence="2" type="ORF">VN21_05605</name>
</gene>
<dbReference type="Proteomes" id="UP000034407">
    <property type="component" value="Unassembled WGS sequence"/>
</dbReference>
<dbReference type="AlphaFoldDB" id="A0A0M3DIN8"/>
<sequence length="881" mass="97492">MIDQNLVRQRIDLGLEWVVLNQNQDKSFGTSYPILNTALVVLEIEQYAISQGIYPLDMSYKYYNNLVGALEYLFLNAKQNNHGIYYEEEGNINYTTGVVLAAICASQSPDQIINNGSDFIKGLYYKTVGQYMINYLEYSQEFNGGWGYSINNYDDIANNYVSGYVGLGLLLATNPLYKFNLQVDVNTVDKFSDWVDYIQNNNGGSGYSNPQEDLDILKTGNLLLEMNFLNRPQIDSSVLLATDYIANNWYEPAYFLNPGWNSSPVANYQATYALMSGLTGYGFDKIDQTISPFEEIDYANDVTNVLLEQQNSDGSFKANPNDFYQREQMMSTIWALLTLQAVFTRTYDISVVLSSDKSIVRENDIVTYTINISNIGNVDVLNSVVKDEIPSELTFIDGSVTIDGIEQPVGISPETGIQIDSVNIGQTKVVAYKCRVVATVEIEINNIVSVTFDYIPLYGRIITNKIEYSNEVSIRSTITSLAITAEVNKTTAVVGEILTYTINVTNNGKIFLDNITVTDSLNQNLQYMNNLEINGNPTTGNIVDGVNIGSLNIGETTVINFDVKIISVPPNGIISTEITATYDYNNSAIFTKKEISNVIKEAKSRVIVSASITVEVSIQVMVINPEVSVVNNVSTTLIQIGEIAIYNIEISNSGKLDSLSTLFTTVFPPQLKVTEIKVDGNIISGDLVDGISLGPILSGKNKIVSITVKGIGSIIDYRNTSIVTMEFLPVIGDPVSIVNINAMSDKTLSVEDLQLILTQFIFPTSAKLCDQVIFEIKAKNIGSNTLQNVIVSNFLPSSLQYVPCSMSINGCIAMDENIFCGIYLGTMYPEQECIIRFKAKLIDDSFDPIYNFSQANFYYISSGNTSVRGYANSNLAYLFID</sequence>
<dbReference type="InterPro" id="IPR008930">
    <property type="entry name" value="Terpenoid_cyclase/PrenylTrfase"/>
</dbReference>
<dbReference type="PANTHER" id="PTHR34819:SF3">
    <property type="entry name" value="CELL SURFACE PROTEIN"/>
    <property type="match status" value="1"/>
</dbReference>
<dbReference type="Gene3D" id="1.50.10.20">
    <property type="match status" value="1"/>
</dbReference>
<dbReference type="RefSeq" id="WP_046822439.1">
    <property type="nucleotide sequence ID" value="NZ_LBBT01000131.1"/>
</dbReference>
<dbReference type="SUPFAM" id="SSF48239">
    <property type="entry name" value="Terpenoid cyclases/Protein prenyltransferases"/>
    <property type="match status" value="1"/>
</dbReference>
<dbReference type="PANTHER" id="PTHR34819">
    <property type="entry name" value="LARGE CYSTEINE-RICH PERIPLASMIC PROTEIN OMCB"/>
    <property type="match status" value="1"/>
</dbReference>
<reference evidence="2 3" key="1">
    <citation type="submission" date="2015-04" db="EMBL/GenBank/DDBJ databases">
        <title>Microcin producing Clostridium sp. JC272T.</title>
        <authorList>
            <person name="Jyothsna T."/>
            <person name="Sasikala C."/>
            <person name="Ramana C."/>
        </authorList>
    </citation>
    <scope>NUCLEOTIDE SEQUENCE [LARGE SCALE GENOMIC DNA]</scope>
    <source>
        <strain evidence="2 3">JC272</strain>
    </source>
</reference>
<accession>A0A0M3DIN8</accession>